<reference evidence="1" key="2">
    <citation type="journal article" date="2013" name="Mar. Genomics">
        <title>Expression of sulfatases in Rhodopirellula baltica and the diversity of sulfatases in the genus Rhodopirellula.</title>
        <authorList>
            <person name="Wegner C.E."/>
            <person name="Richter-Heitmann T."/>
            <person name="Klindworth A."/>
            <person name="Klockow C."/>
            <person name="Richter M."/>
            <person name="Achstetter T."/>
            <person name="Glockner F.O."/>
            <person name="Harder J."/>
        </authorList>
    </citation>
    <scope>NUCLEOTIDE SEQUENCE [LARGE SCALE GENOMIC DNA]</scope>
    <source>
        <strain evidence="1">6C</strain>
    </source>
</reference>
<dbReference type="AlphaFoldDB" id="M2AKA9"/>
<name>M2AKA9_9BACT</name>
<dbReference type="PATRIC" id="fig|1263867.3.peg.1830"/>
<comment type="caution">
    <text evidence="1">The sequence shown here is derived from an EMBL/GenBank/DDBJ whole genome shotgun (WGS) entry which is preliminary data.</text>
</comment>
<evidence type="ECO:0000313" key="1">
    <source>
        <dbReference type="EMBL" id="EMB17545.1"/>
    </source>
</evidence>
<sequence>MLHYYRDISLVNRKYPSADEDSFWPALSEKETIYRRYWLGTVGDRWKPATHGETDDYDLERLKAITVMSDLNDRYLVRISFKDPPTELNNHDVVYLLDRDKSSENGTFRIAWEYTDLNESAG</sequence>
<organism evidence="1 2">
    <name type="scientific">Rhodopirellula europaea 6C</name>
    <dbReference type="NCBI Taxonomy" id="1263867"/>
    <lineage>
        <taxon>Bacteria</taxon>
        <taxon>Pseudomonadati</taxon>
        <taxon>Planctomycetota</taxon>
        <taxon>Planctomycetia</taxon>
        <taxon>Pirellulales</taxon>
        <taxon>Pirellulaceae</taxon>
        <taxon>Rhodopirellula</taxon>
    </lineage>
</organism>
<accession>M2AKA9</accession>
<dbReference type="Proteomes" id="UP000011529">
    <property type="component" value="Unassembled WGS sequence"/>
</dbReference>
<protein>
    <submittedName>
        <fullName evidence="1">Uncharacterized protein</fullName>
    </submittedName>
</protein>
<gene>
    <name evidence="1" type="ORF">RE6C_01724</name>
</gene>
<dbReference type="EMBL" id="ANMO01000095">
    <property type="protein sequence ID" value="EMB17545.1"/>
    <property type="molecule type" value="Genomic_DNA"/>
</dbReference>
<keyword evidence="2" id="KW-1185">Reference proteome</keyword>
<proteinExistence type="predicted"/>
<reference evidence="1" key="1">
    <citation type="submission" date="2012-11" db="EMBL/GenBank/DDBJ databases">
        <title>Permanent draft genomes of Rhodopirellula europaea strain SH398 and 6C.</title>
        <authorList>
            <person name="Richter M."/>
            <person name="Richter-Heitmann T."/>
            <person name="Frank C."/>
            <person name="Harder J."/>
            <person name="Glockner F.O."/>
        </authorList>
    </citation>
    <scope>NUCLEOTIDE SEQUENCE</scope>
    <source>
        <strain evidence="1">6C</strain>
    </source>
</reference>
<evidence type="ECO:0000313" key="2">
    <source>
        <dbReference type="Proteomes" id="UP000011529"/>
    </source>
</evidence>